<dbReference type="EMBL" id="LQYT01000071">
    <property type="protein sequence ID" value="KYD15344.1"/>
    <property type="molecule type" value="Genomic_DNA"/>
</dbReference>
<reference evidence="1 2" key="1">
    <citation type="submission" date="2016-01" db="EMBL/GenBank/DDBJ databases">
        <title>Draft Genome Sequences of Seven Thermophilic Sporeformers Isolated from Foods.</title>
        <authorList>
            <person name="Berendsen E.M."/>
            <person name="Wells-Bennik M.H."/>
            <person name="Krawcyk A.O."/>
            <person name="De Jong A."/>
            <person name="Holsappel S."/>
            <person name="Eijlander R.T."/>
            <person name="Kuipers O.P."/>
        </authorList>
    </citation>
    <scope>NUCLEOTIDE SEQUENCE [LARGE SCALE GENOMIC DNA]</scope>
    <source>
        <strain evidence="1 2">B4135</strain>
    </source>
</reference>
<evidence type="ECO:0000313" key="1">
    <source>
        <dbReference type="EMBL" id="KYD15344.1"/>
    </source>
</evidence>
<comment type="caution">
    <text evidence="1">The sequence shown here is derived from an EMBL/GenBank/DDBJ whole genome shotgun (WGS) entry which is preliminary data.</text>
</comment>
<evidence type="ECO:0000313" key="2">
    <source>
        <dbReference type="Proteomes" id="UP000075683"/>
    </source>
</evidence>
<gene>
    <name evidence="1" type="ORF">B4135_2687</name>
</gene>
<organism evidence="1 2">
    <name type="scientific">Caldibacillus debilis</name>
    <dbReference type="NCBI Taxonomy" id="301148"/>
    <lineage>
        <taxon>Bacteria</taxon>
        <taxon>Bacillati</taxon>
        <taxon>Bacillota</taxon>
        <taxon>Bacilli</taxon>
        <taxon>Bacillales</taxon>
        <taxon>Bacillaceae</taxon>
        <taxon>Caldibacillus</taxon>
    </lineage>
</organism>
<sequence length="52" mass="5816">MKSSRVLPGLKGSLSWGKMIPGMQFLSFIQEKSRGNDQRRLRHLQGGKKAAC</sequence>
<proteinExistence type="predicted"/>
<accession>A0A150LSN9</accession>
<protein>
    <submittedName>
        <fullName evidence="1">Uncharacterized protein</fullName>
    </submittedName>
</protein>
<name>A0A150LSN9_9BACI</name>
<dbReference type="Proteomes" id="UP000075683">
    <property type="component" value="Unassembled WGS sequence"/>
</dbReference>
<dbReference type="AlphaFoldDB" id="A0A150LSN9"/>